<feature type="compositionally biased region" description="Acidic residues" evidence="1">
    <location>
        <begin position="76"/>
        <end position="88"/>
    </location>
</feature>
<organism evidence="2 3">
    <name type="scientific">Acer saccharum</name>
    <name type="common">Sugar maple</name>
    <dbReference type="NCBI Taxonomy" id="4024"/>
    <lineage>
        <taxon>Eukaryota</taxon>
        <taxon>Viridiplantae</taxon>
        <taxon>Streptophyta</taxon>
        <taxon>Embryophyta</taxon>
        <taxon>Tracheophyta</taxon>
        <taxon>Spermatophyta</taxon>
        <taxon>Magnoliopsida</taxon>
        <taxon>eudicotyledons</taxon>
        <taxon>Gunneridae</taxon>
        <taxon>Pentapetalae</taxon>
        <taxon>rosids</taxon>
        <taxon>malvids</taxon>
        <taxon>Sapindales</taxon>
        <taxon>Sapindaceae</taxon>
        <taxon>Hippocastanoideae</taxon>
        <taxon>Acereae</taxon>
        <taxon>Acer</taxon>
    </lineage>
</organism>
<proteinExistence type="predicted"/>
<reference evidence="2" key="1">
    <citation type="journal article" date="2022" name="Plant J.">
        <title>Strategies of tolerance reflected in two North American maple genomes.</title>
        <authorList>
            <person name="McEvoy S.L."/>
            <person name="Sezen U.U."/>
            <person name="Trouern-Trend A."/>
            <person name="McMahon S.M."/>
            <person name="Schaberg P.G."/>
            <person name="Yang J."/>
            <person name="Wegrzyn J.L."/>
            <person name="Swenson N.G."/>
        </authorList>
    </citation>
    <scope>NUCLEOTIDE SEQUENCE</scope>
    <source>
        <strain evidence="2">NS2018</strain>
    </source>
</reference>
<dbReference type="EMBL" id="JAUESC010000383">
    <property type="protein sequence ID" value="KAK0584289.1"/>
    <property type="molecule type" value="Genomic_DNA"/>
</dbReference>
<dbReference type="PANTHER" id="PTHR34207:SF2">
    <property type="entry name" value="PROTEIN BIC1"/>
    <property type="match status" value="1"/>
</dbReference>
<evidence type="ECO:0008006" key="4">
    <source>
        <dbReference type="Google" id="ProtNLM"/>
    </source>
</evidence>
<feature type="compositionally biased region" description="Polar residues" evidence="1">
    <location>
        <begin position="1"/>
        <end position="20"/>
    </location>
</feature>
<keyword evidence="3" id="KW-1185">Reference proteome</keyword>
<dbReference type="PANTHER" id="PTHR34207">
    <property type="entry name" value="PROTEIN BIC1"/>
    <property type="match status" value="1"/>
</dbReference>
<dbReference type="CDD" id="cd22645">
    <property type="entry name" value="BIC1_CID"/>
    <property type="match status" value="1"/>
</dbReference>
<comment type="caution">
    <text evidence="2">The sequence shown here is derived from an EMBL/GenBank/DDBJ whole genome shotgun (WGS) entry which is preliminary data.</text>
</comment>
<sequence>MNNKHPIQQDTTQLTPQMSPLNHPPDDDQQHCYYSNDEEKKNPSSKPHQQQQHHCQSINDNDETQSSCSDHHEQVEVVEEAEGLEEDNGRERLKRHRIEVAGRVWIPDIWGQEDMLKDWTDCSAFDASLVTSNIMSARAALAQNGSTPVTPPTSAGLTIQHSAESADHLSKQMTF</sequence>
<name>A0AA39VGE5_ACESA</name>
<dbReference type="InterPro" id="IPR040374">
    <property type="entry name" value="BIC"/>
</dbReference>
<dbReference type="GO" id="GO:0009785">
    <property type="term" value="P:blue light signaling pathway"/>
    <property type="evidence" value="ECO:0007669"/>
    <property type="project" value="InterPro"/>
</dbReference>
<evidence type="ECO:0000313" key="3">
    <source>
        <dbReference type="Proteomes" id="UP001168877"/>
    </source>
</evidence>
<reference evidence="2" key="2">
    <citation type="submission" date="2023-06" db="EMBL/GenBank/DDBJ databases">
        <authorList>
            <person name="Swenson N.G."/>
            <person name="Wegrzyn J.L."/>
            <person name="Mcevoy S.L."/>
        </authorList>
    </citation>
    <scope>NUCLEOTIDE SEQUENCE</scope>
    <source>
        <strain evidence="2">NS2018</strain>
        <tissue evidence="2">Leaf</tissue>
    </source>
</reference>
<dbReference type="AlphaFoldDB" id="A0AA39VGE5"/>
<gene>
    <name evidence="2" type="ORF">LWI29_010553</name>
</gene>
<accession>A0AA39VGE5</accession>
<feature type="region of interest" description="Disordered" evidence="1">
    <location>
        <begin position="1"/>
        <end position="89"/>
    </location>
</feature>
<evidence type="ECO:0000256" key="1">
    <source>
        <dbReference type="SAM" id="MobiDB-lite"/>
    </source>
</evidence>
<protein>
    <recommendedName>
        <fullName evidence="4">Protein BIC1</fullName>
    </recommendedName>
</protein>
<dbReference type="Proteomes" id="UP001168877">
    <property type="component" value="Unassembled WGS sequence"/>
</dbReference>
<evidence type="ECO:0000313" key="2">
    <source>
        <dbReference type="EMBL" id="KAK0584289.1"/>
    </source>
</evidence>